<keyword evidence="2" id="KW-0012">Acyltransferase</keyword>
<gene>
    <name evidence="2" type="ORF">PHJA_000363100</name>
</gene>
<sequence>MNSGSDSRPAIVSGAKITSRSTVPPPSRPGKAEILPSNLFERPLRTATGRPHPKSLSYIGNLGELPIVIIAPSKFPNGKHRGSRSQSSTYFLTAPSPYAATFLFSCSIRNVVVLDAGSFLARVIPATAGAHRDWKDEISTVGFPFLSQGDGAVTLRSGYLSVSLLCLPISSTTSIPPLSPGLQLLTLAFNFKIDSLLNLKILSLTGASPEKVTLGPPSGSGSHRRRNQNRPAGEVRRPRDPLHPPAHLRERVEEVPEGGPVGDGVIHGAADEDAVGQLRQLHGENGSEMAP</sequence>
<organism evidence="2 3">
    <name type="scientific">Phtheirospermum japonicum</name>
    <dbReference type="NCBI Taxonomy" id="374723"/>
    <lineage>
        <taxon>Eukaryota</taxon>
        <taxon>Viridiplantae</taxon>
        <taxon>Streptophyta</taxon>
        <taxon>Embryophyta</taxon>
        <taxon>Tracheophyta</taxon>
        <taxon>Spermatophyta</taxon>
        <taxon>Magnoliopsida</taxon>
        <taxon>eudicotyledons</taxon>
        <taxon>Gunneridae</taxon>
        <taxon>Pentapetalae</taxon>
        <taxon>asterids</taxon>
        <taxon>lamiids</taxon>
        <taxon>Lamiales</taxon>
        <taxon>Orobanchaceae</taxon>
        <taxon>Orobanchaceae incertae sedis</taxon>
        <taxon>Phtheirospermum</taxon>
    </lineage>
</organism>
<proteinExistence type="predicted"/>
<dbReference type="AlphaFoldDB" id="A0A830BAD9"/>
<feature type="compositionally biased region" description="Basic and acidic residues" evidence="1">
    <location>
        <begin position="233"/>
        <end position="254"/>
    </location>
</feature>
<name>A0A830BAD9_9LAMI</name>
<feature type="region of interest" description="Disordered" evidence="1">
    <location>
        <begin position="1"/>
        <end position="34"/>
    </location>
</feature>
<keyword evidence="2" id="KW-0808">Transferase</keyword>
<keyword evidence="3" id="KW-1185">Reference proteome</keyword>
<dbReference type="EMBL" id="BMAC01000039">
    <property type="protein sequence ID" value="GFP82199.1"/>
    <property type="molecule type" value="Genomic_DNA"/>
</dbReference>
<accession>A0A830BAD9</accession>
<reference evidence="2" key="1">
    <citation type="submission" date="2020-07" db="EMBL/GenBank/DDBJ databases">
        <title>Ethylene signaling mediates host invasion by parasitic plants.</title>
        <authorList>
            <person name="Yoshida S."/>
        </authorList>
    </citation>
    <scope>NUCLEOTIDE SEQUENCE</scope>
    <source>
        <strain evidence="2">Okayama</strain>
    </source>
</reference>
<evidence type="ECO:0000313" key="3">
    <source>
        <dbReference type="Proteomes" id="UP000653305"/>
    </source>
</evidence>
<dbReference type="Proteomes" id="UP000653305">
    <property type="component" value="Unassembled WGS sequence"/>
</dbReference>
<feature type="region of interest" description="Disordered" evidence="1">
    <location>
        <begin position="210"/>
        <end position="291"/>
    </location>
</feature>
<protein>
    <submittedName>
        <fullName evidence="2">Bahd acyltransferase dcr</fullName>
    </submittedName>
</protein>
<evidence type="ECO:0000313" key="2">
    <source>
        <dbReference type="EMBL" id="GFP82199.1"/>
    </source>
</evidence>
<evidence type="ECO:0000256" key="1">
    <source>
        <dbReference type="SAM" id="MobiDB-lite"/>
    </source>
</evidence>
<comment type="caution">
    <text evidence="2">The sequence shown here is derived from an EMBL/GenBank/DDBJ whole genome shotgun (WGS) entry which is preliminary data.</text>
</comment>
<dbReference type="OrthoDB" id="927333at2759"/>
<dbReference type="GO" id="GO:0016746">
    <property type="term" value="F:acyltransferase activity"/>
    <property type="evidence" value="ECO:0007669"/>
    <property type="project" value="UniProtKB-KW"/>
</dbReference>